<reference evidence="2 3" key="1">
    <citation type="submission" date="2016-10" db="EMBL/GenBank/DDBJ databases">
        <authorList>
            <person name="de Groot N.N."/>
        </authorList>
    </citation>
    <scope>NUCLEOTIDE SEQUENCE [LARGE SCALE GENOMIC DNA]</scope>
    <source>
        <strain evidence="2 3">LMG 2247</strain>
    </source>
</reference>
<feature type="compositionally biased region" description="Low complexity" evidence="1">
    <location>
        <begin position="1"/>
        <end position="23"/>
    </location>
</feature>
<dbReference type="Proteomes" id="UP000199706">
    <property type="component" value="Unassembled WGS sequence"/>
</dbReference>
<dbReference type="EMBL" id="FNCJ01000007">
    <property type="protein sequence ID" value="SDH10817.1"/>
    <property type="molecule type" value="Genomic_DNA"/>
</dbReference>
<evidence type="ECO:0000313" key="2">
    <source>
        <dbReference type="EMBL" id="SDH10817.1"/>
    </source>
</evidence>
<feature type="region of interest" description="Disordered" evidence="1">
    <location>
        <begin position="1"/>
        <end position="26"/>
    </location>
</feature>
<organism evidence="2 3">
    <name type="scientific">Paraburkholderia phenazinium</name>
    <dbReference type="NCBI Taxonomy" id="60549"/>
    <lineage>
        <taxon>Bacteria</taxon>
        <taxon>Pseudomonadati</taxon>
        <taxon>Pseudomonadota</taxon>
        <taxon>Betaproteobacteria</taxon>
        <taxon>Burkholderiales</taxon>
        <taxon>Burkholderiaceae</taxon>
        <taxon>Paraburkholderia</taxon>
    </lineage>
</organism>
<accession>A0A1G7ZQJ4</accession>
<name>A0A1G7ZQJ4_9BURK</name>
<gene>
    <name evidence="2" type="ORF">SAMN05216466_107127</name>
</gene>
<proteinExistence type="predicted"/>
<protein>
    <submittedName>
        <fullName evidence="2">Uncharacterized protein</fullName>
    </submittedName>
</protein>
<dbReference type="AlphaFoldDB" id="A0A1G7ZQJ4"/>
<evidence type="ECO:0000313" key="3">
    <source>
        <dbReference type="Proteomes" id="UP000199706"/>
    </source>
</evidence>
<sequence>GAATASGDSGAATASGDSGAATAEGKHSVATASGFHGKARGVEGAALFLVYRDETYADDTHGRILHAKAAIVGQAGIKEMVFYALNASGEIVEAE</sequence>
<evidence type="ECO:0000256" key="1">
    <source>
        <dbReference type="SAM" id="MobiDB-lite"/>
    </source>
</evidence>
<feature type="non-terminal residue" evidence="2">
    <location>
        <position position="1"/>
    </location>
</feature>